<keyword evidence="4" id="KW-1185">Reference proteome</keyword>
<evidence type="ECO:0000256" key="2">
    <source>
        <dbReference type="ARBA" id="ARBA00022526"/>
    </source>
</evidence>
<dbReference type="AlphaFoldDB" id="A0AA50DMI4"/>
<dbReference type="InterPro" id="IPR011048">
    <property type="entry name" value="Haem_d1_sf"/>
</dbReference>
<dbReference type="Proteomes" id="UP001228139">
    <property type="component" value="Chromosome"/>
</dbReference>
<proteinExistence type="inferred from homology"/>
<name>A0AA50DMI4_9GAMM</name>
<sequence>MTFAYVGCRTSAWRGARGKGIEVYRVMPSGEWLHLQSVDSVQENPSWLTLDPTRNRLYVLHGDGDVVAVFDRDPATGLLSLRSEQSTGPHPLHPDLDPVRRNNPVSAVLTPDQSVLLIANHEGGNIAALAITEQGLLPPSLVAEVPGHPQGAGLPLSLSRPHEVVFAPESHFFAVPVQGRAAGNGIDMLRLYRWQRGECHLIDEVQLAAGSWPRHVDFHPRGHWLYAISELSSTLTVFEVEPDYGRLTLKQTLSALPESYSDRSDASEIEVHPGGKFLYAANRGHDSIGVFAIDQLTGTLSPVGWVPCGGKTPRFTTLSPDGRQFFSANEESDNIQMFYVDVESGMLHKSDIVIETASPTCICFASAG</sequence>
<evidence type="ECO:0000256" key="1">
    <source>
        <dbReference type="ARBA" id="ARBA00005564"/>
    </source>
</evidence>
<accession>A0AA50DMI4</accession>
<dbReference type="RefSeq" id="WP_306212369.1">
    <property type="nucleotide sequence ID" value="NZ_CP132353.1"/>
</dbReference>
<dbReference type="EMBL" id="CP132353">
    <property type="protein sequence ID" value="WLS80545.1"/>
    <property type="molecule type" value="Genomic_DNA"/>
</dbReference>
<keyword evidence="2" id="KW-0119">Carbohydrate metabolism</keyword>
<dbReference type="GO" id="GO:0006006">
    <property type="term" value="P:glucose metabolic process"/>
    <property type="evidence" value="ECO:0007669"/>
    <property type="project" value="UniProtKB-KW"/>
</dbReference>
<organism evidence="3 4">
    <name type="scientific">Erwinia pyri</name>
    <dbReference type="NCBI Taxonomy" id="3062598"/>
    <lineage>
        <taxon>Bacteria</taxon>
        <taxon>Pseudomonadati</taxon>
        <taxon>Pseudomonadota</taxon>
        <taxon>Gammaproteobacteria</taxon>
        <taxon>Enterobacterales</taxon>
        <taxon>Erwiniaceae</taxon>
        <taxon>Erwinia</taxon>
    </lineage>
</organism>
<dbReference type="Gene3D" id="2.130.10.10">
    <property type="entry name" value="YVTN repeat-like/Quinoprotein amine dehydrogenase"/>
    <property type="match status" value="1"/>
</dbReference>
<gene>
    <name evidence="3" type="ORF">Q3V30_08725</name>
</gene>
<evidence type="ECO:0000313" key="4">
    <source>
        <dbReference type="Proteomes" id="UP001228139"/>
    </source>
</evidence>
<keyword evidence="2" id="KW-0313">Glucose metabolism</keyword>
<dbReference type="InterPro" id="IPR019405">
    <property type="entry name" value="Lactonase_7-beta_prop"/>
</dbReference>
<dbReference type="GO" id="GO:0017057">
    <property type="term" value="F:6-phosphogluconolactonase activity"/>
    <property type="evidence" value="ECO:0007669"/>
    <property type="project" value="TreeGrafter"/>
</dbReference>
<keyword evidence="3" id="KW-0378">Hydrolase</keyword>
<protein>
    <submittedName>
        <fullName evidence="3">Lactonase family protein</fullName>
        <ecNumber evidence="3">3.1.1.-</ecNumber>
    </submittedName>
</protein>
<evidence type="ECO:0000313" key="3">
    <source>
        <dbReference type="EMBL" id="WLS80545.1"/>
    </source>
</evidence>
<dbReference type="SUPFAM" id="SSF51004">
    <property type="entry name" value="C-terminal (heme d1) domain of cytochrome cd1-nitrite reductase"/>
    <property type="match status" value="1"/>
</dbReference>
<dbReference type="Pfam" id="PF10282">
    <property type="entry name" value="Lactonase"/>
    <property type="match status" value="1"/>
</dbReference>
<dbReference type="EC" id="3.1.1.-" evidence="3"/>
<dbReference type="KEGG" id="epi:Q3V30_08725"/>
<dbReference type="PANTHER" id="PTHR30344:SF1">
    <property type="entry name" value="6-PHOSPHOGLUCONOLACTONASE"/>
    <property type="match status" value="1"/>
</dbReference>
<comment type="similarity">
    <text evidence="1">Belongs to the cycloisomerase 2 family.</text>
</comment>
<reference evidence="3 4" key="1">
    <citation type="submission" date="2023-07" db="EMBL/GenBank/DDBJ databases">
        <title>Pathogenic bacteria of pear tree diseases.</title>
        <authorList>
            <person name="Zhang Z."/>
            <person name="He L."/>
            <person name="Huang R."/>
        </authorList>
    </citation>
    <scope>NUCLEOTIDE SEQUENCE [LARGE SCALE GENOMIC DNA]</scope>
    <source>
        <strain evidence="3 4">DE2</strain>
    </source>
</reference>
<dbReference type="InterPro" id="IPR050282">
    <property type="entry name" value="Cycloisomerase_2"/>
</dbReference>
<dbReference type="InterPro" id="IPR015943">
    <property type="entry name" value="WD40/YVTN_repeat-like_dom_sf"/>
</dbReference>
<dbReference type="PANTHER" id="PTHR30344">
    <property type="entry name" value="6-PHOSPHOGLUCONOLACTONASE-RELATED"/>
    <property type="match status" value="1"/>
</dbReference>